<sequence>MMAISWRRLAVVAVLAVLFGASGCALLVDEEERADAHAEFVEERKDLLRWSVSGRAAVRVNGEGATLSLRWQQRDEVFDINLSGPFGAGAVRVSGQPGAVVLNDGSGQAHSAPDPESLFATHTGYDLPVSALRYWIVGLPAEELEVGDKDIDARGRPRQIVQNGWQVEFRRWESVEGIYMPSRIDIQKSAKQLRVALSSWQIDDE</sequence>
<dbReference type="EMBL" id="AP017372">
    <property type="protein sequence ID" value="BAU56477.2"/>
    <property type="molecule type" value="Genomic_DNA"/>
</dbReference>
<evidence type="ECO:0000256" key="7">
    <source>
        <dbReference type="ARBA" id="ARBA00022927"/>
    </source>
</evidence>
<evidence type="ECO:0000256" key="8">
    <source>
        <dbReference type="ARBA" id="ARBA00023136"/>
    </source>
</evidence>
<dbReference type="NCBIfam" id="TIGR00548">
    <property type="entry name" value="lolB"/>
    <property type="match status" value="1"/>
</dbReference>
<keyword evidence="15" id="KW-1185">Reference proteome</keyword>
<keyword evidence="6 13" id="KW-0732">Signal</keyword>
<comment type="subcellular location">
    <subcellularLocation>
        <location evidence="1 13">Cell outer membrane</location>
        <topology evidence="1 13">Lipid-anchor</topology>
    </subcellularLocation>
</comment>
<dbReference type="CDD" id="cd16326">
    <property type="entry name" value="LolB"/>
    <property type="match status" value="1"/>
</dbReference>
<dbReference type="KEGG" id="hhk:HH1059_24060"/>
<reference evidence="14" key="1">
    <citation type="submission" date="2016-02" db="EMBL/GenBank/DDBJ databases">
        <title>Halorhodospira halochloris DSM-1059 complete genome, version 2.</title>
        <authorList>
            <person name="Tsukatani Y."/>
        </authorList>
    </citation>
    <scope>NUCLEOTIDE SEQUENCE</scope>
    <source>
        <strain evidence="14">DSM 1059</strain>
    </source>
</reference>
<dbReference type="InterPro" id="IPR004565">
    <property type="entry name" value="OM_lipoprot_LolB"/>
</dbReference>
<dbReference type="Pfam" id="PF03550">
    <property type="entry name" value="LolB"/>
    <property type="match status" value="1"/>
</dbReference>
<dbReference type="PROSITE" id="PS51257">
    <property type="entry name" value="PROKAR_LIPOPROTEIN"/>
    <property type="match status" value="1"/>
</dbReference>
<evidence type="ECO:0000256" key="6">
    <source>
        <dbReference type="ARBA" id="ARBA00022729"/>
    </source>
</evidence>
<keyword evidence="5 13" id="KW-0813">Transport</keyword>
<dbReference type="InterPro" id="IPR029046">
    <property type="entry name" value="LolA/LolB/LppX"/>
</dbReference>
<keyword evidence="7 13" id="KW-0653">Protein transport</keyword>
<dbReference type="SUPFAM" id="SSF89392">
    <property type="entry name" value="Prokaryotic lipoproteins and lipoprotein localization factors"/>
    <property type="match status" value="1"/>
</dbReference>
<name>A0A0X8X7J0_HALHR</name>
<protein>
    <recommendedName>
        <fullName evidence="4 13">Outer-membrane lipoprotein LolB</fullName>
    </recommendedName>
</protein>
<evidence type="ECO:0000256" key="3">
    <source>
        <dbReference type="ARBA" id="ARBA00011245"/>
    </source>
</evidence>
<evidence type="ECO:0000256" key="1">
    <source>
        <dbReference type="ARBA" id="ARBA00004459"/>
    </source>
</evidence>
<evidence type="ECO:0000256" key="4">
    <source>
        <dbReference type="ARBA" id="ARBA00016202"/>
    </source>
</evidence>
<keyword evidence="10 13" id="KW-0143">Chaperone</keyword>
<dbReference type="Proteomes" id="UP000218890">
    <property type="component" value="Chromosome"/>
</dbReference>
<keyword evidence="11 13" id="KW-0998">Cell outer membrane</keyword>
<evidence type="ECO:0000256" key="12">
    <source>
        <dbReference type="ARBA" id="ARBA00023288"/>
    </source>
</evidence>
<keyword evidence="8 13" id="KW-0472">Membrane</keyword>
<evidence type="ECO:0000313" key="15">
    <source>
        <dbReference type="Proteomes" id="UP000218890"/>
    </source>
</evidence>
<organism evidence="14 15">
    <name type="scientific">Halorhodospira halochloris</name>
    <name type="common">Ectothiorhodospira halochloris</name>
    <dbReference type="NCBI Taxonomy" id="1052"/>
    <lineage>
        <taxon>Bacteria</taxon>
        <taxon>Pseudomonadati</taxon>
        <taxon>Pseudomonadota</taxon>
        <taxon>Gammaproteobacteria</taxon>
        <taxon>Chromatiales</taxon>
        <taxon>Ectothiorhodospiraceae</taxon>
        <taxon>Halorhodospira</taxon>
    </lineage>
</organism>
<dbReference type="Gene3D" id="2.50.20.10">
    <property type="entry name" value="Lipoprotein localisation LolA/LolB/LppX"/>
    <property type="match status" value="1"/>
</dbReference>
<gene>
    <name evidence="13 14" type="primary">lolB</name>
    <name evidence="14" type="ORF">HH1059_24060</name>
</gene>
<evidence type="ECO:0000256" key="9">
    <source>
        <dbReference type="ARBA" id="ARBA00023139"/>
    </source>
</evidence>
<evidence type="ECO:0000256" key="11">
    <source>
        <dbReference type="ARBA" id="ARBA00023237"/>
    </source>
</evidence>
<dbReference type="GO" id="GO:0009279">
    <property type="term" value="C:cell outer membrane"/>
    <property type="evidence" value="ECO:0007669"/>
    <property type="project" value="UniProtKB-SubCell"/>
</dbReference>
<comment type="subunit">
    <text evidence="3 13">Monomer.</text>
</comment>
<comment type="similarity">
    <text evidence="2 13">Belongs to the LolB family.</text>
</comment>
<dbReference type="HAMAP" id="MF_00233">
    <property type="entry name" value="LolB"/>
    <property type="match status" value="1"/>
</dbReference>
<evidence type="ECO:0000256" key="10">
    <source>
        <dbReference type="ARBA" id="ARBA00023186"/>
    </source>
</evidence>
<evidence type="ECO:0000256" key="5">
    <source>
        <dbReference type="ARBA" id="ARBA00022448"/>
    </source>
</evidence>
<dbReference type="GO" id="GO:0015031">
    <property type="term" value="P:protein transport"/>
    <property type="evidence" value="ECO:0007669"/>
    <property type="project" value="UniProtKB-KW"/>
</dbReference>
<evidence type="ECO:0000256" key="2">
    <source>
        <dbReference type="ARBA" id="ARBA00009696"/>
    </source>
</evidence>
<accession>A0A0X8X7J0</accession>
<dbReference type="GO" id="GO:0044874">
    <property type="term" value="P:lipoprotein localization to outer membrane"/>
    <property type="evidence" value="ECO:0007669"/>
    <property type="project" value="UniProtKB-UniRule"/>
</dbReference>
<comment type="function">
    <text evidence="13">Plays a critical role in the incorporation of lipoproteins in the outer membrane after they are released by the LolA protein.</text>
</comment>
<keyword evidence="12 13" id="KW-0449">Lipoprotein</keyword>
<proteinExistence type="inferred from homology"/>
<evidence type="ECO:0000256" key="13">
    <source>
        <dbReference type="HAMAP-Rule" id="MF_00233"/>
    </source>
</evidence>
<keyword evidence="9 13" id="KW-0564">Palmitate</keyword>
<dbReference type="AlphaFoldDB" id="A0A0X8X7J0"/>
<evidence type="ECO:0000313" key="14">
    <source>
        <dbReference type="EMBL" id="BAU56477.2"/>
    </source>
</evidence>